<keyword evidence="2" id="KW-1185">Reference proteome</keyword>
<organism evidence="1 2">
    <name type="scientific">Thermococcus litoralis (strain ATCC 51850 / DSM 5473 / JCM 8560 / NS-C)</name>
    <dbReference type="NCBI Taxonomy" id="523849"/>
    <lineage>
        <taxon>Archaea</taxon>
        <taxon>Methanobacteriati</taxon>
        <taxon>Methanobacteriota</taxon>
        <taxon>Thermococci</taxon>
        <taxon>Thermococcales</taxon>
        <taxon>Thermococcaceae</taxon>
        <taxon>Thermococcus</taxon>
    </lineage>
</organism>
<dbReference type="STRING" id="523849.OCC_07948"/>
<evidence type="ECO:0000313" key="1">
    <source>
        <dbReference type="EMBL" id="EHR79383.1"/>
    </source>
</evidence>
<dbReference type="RefSeq" id="WP_004066901.1">
    <property type="nucleotide sequence ID" value="NC_022084.1"/>
</dbReference>
<accession>H3ZKY2</accession>
<dbReference type="Proteomes" id="UP000015502">
    <property type="component" value="Chromosome"/>
</dbReference>
<dbReference type="AlphaFoldDB" id="H3ZKY2"/>
<reference evidence="1 2" key="1">
    <citation type="journal article" date="2012" name="J. Bacteriol.">
        <title>Genome sequence of the model hyperthermophilic archaeon Thermococcus litoralis NS-C.</title>
        <authorList>
            <person name="Gardner A.F."/>
            <person name="Kumar S."/>
            <person name="Perler F.B."/>
        </authorList>
    </citation>
    <scope>NUCLEOTIDE SEQUENCE [LARGE SCALE GENOMIC DNA]</scope>
    <source>
        <strain evidence="2">ATCC 51850 / DSM 5473 / JCM 8560 / NS-C</strain>
    </source>
</reference>
<dbReference type="EMBL" id="CP006670">
    <property type="protein sequence ID" value="EHR79383.1"/>
    <property type="molecule type" value="Genomic_DNA"/>
</dbReference>
<protein>
    <submittedName>
        <fullName evidence="1">Uncharacterized protein</fullName>
    </submittedName>
</protein>
<dbReference type="HOGENOM" id="CLU_2490629_0_0_2"/>
<sequence length="86" mass="10178">MWPFFGTIVVKPNPYFKLFRGQSSTLYVDFPNEAIEYVIERLGYISETSKTKEEFYERAKMFINAVNDILNKEGIPWLRFSVQTNL</sequence>
<evidence type="ECO:0000313" key="2">
    <source>
        <dbReference type="Proteomes" id="UP000015502"/>
    </source>
</evidence>
<dbReference type="KEGG" id="tlt:OCC_07948"/>
<dbReference type="GeneID" id="16550332"/>
<name>H3ZKY2_THELN</name>
<dbReference type="PaxDb" id="523849-OCC_07948"/>
<proteinExistence type="predicted"/>
<gene>
    <name evidence="1" type="ORF">OCC_07948</name>
</gene>